<dbReference type="InterPro" id="IPR042099">
    <property type="entry name" value="ANL_N_sf"/>
</dbReference>
<sequence>MSTLAEQSTGALRPWPTTVDYTAFYGVATVPEALARSATTGRGIFLLDADLEEYRLTYAELDARARQVAHALRGHGVAPGDRVCLLSSTDLPMVLALFGTWYAGAVPVILPLPGRRQDLDRYAADVRGRLATVDGRLLLVTDPFAEMIATALAAATTPEDTAPVVLPLGAVTAAGPAYTGPPPGDPAALALLQFTSGTTGPSKAVAITHRHILGNMAAIWSSYGVGPDDPGMLWLPLNHDMGVIGLVAVLARGADLVLMAPEHFLSSPMSWLRAMSRYRVAITTAPNFAYALAGRLLRRSTYELDLSHLRWAINGAEPIDPASLDAFTSAGERYGLSPNVACPMYGMAEATLAITMRPPNSPLAVQWVDGDDLTRHGRATPVQPTAPNARRLVACGYPLPGTDIAVRDEHGADLPAGAVGEIHVRGAGVMQGYWRDPAATAEAIVDGWLRTGDLGYVSPDGLVICGRRKDMIILNGRNLYPEEFEVEAERQPGVRVGNTIAFMLPGTEHMVLVAETNKGADHAPTLAADLLTHLRRNLPVPPTEVVVCPPTTIPKTTSGKRQRGLCRELYLSGRLRVLASAGRPAATASGRTD</sequence>
<keyword evidence="4" id="KW-1185">Reference proteome</keyword>
<dbReference type="PANTHER" id="PTHR22754">
    <property type="entry name" value="DISCO-INTERACTING PROTEIN 2 DIP2 -RELATED"/>
    <property type="match status" value="1"/>
</dbReference>
<dbReference type="Gene3D" id="3.30.300.30">
    <property type="match status" value="1"/>
</dbReference>
<name>A0A1C4WTI9_MICVI</name>
<dbReference type="Proteomes" id="UP000198242">
    <property type="component" value="Chromosome I"/>
</dbReference>
<gene>
    <name evidence="3" type="ORF">GA0074695_2739</name>
</gene>
<dbReference type="SUPFAM" id="SSF56801">
    <property type="entry name" value="Acetyl-CoA synthetase-like"/>
    <property type="match status" value="1"/>
</dbReference>
<evidence type="ECO:0000256" key="1">
    <source>
        <dbReference type="ARBA" id="ARBA00006432"/>
    </source>
</evidence>
<dbReference type="GO" id="GO:0005886">
    <property type="term" value="C:plasma membrane"/>
    <property type="evidence" value="ECO:0007669"/>
    <property type="project" value="TreeGrafter"/>
</dbReference>
<dbReference type="PROSITE" id="PS00455">
    <property type="entry name" value="AMP_BINDING"/>
    <property type="match status" value="1"/>
</dbReference>
<dbReference type="AlphaFoldDB" id="A0A1C4WTI9"/>
<evidence type="ECO:0000259" key="2">
    <source>
        <dbReference type="Pfam" id="PF00501"/>
    </source>
</evidence>
<dbReference type="RefSeq" id="WP_089006583.1">
    <property type="nucleotide sequence ID" value="NZ_LT607411.1"/>
</dbReference>
<feature type="domain" description="AMP-dependent synthetase/ligase" evidence="2">
    <location>
        <begin position="52"/>
        <end position="434"/>
    </location>
</feature>
<dbReference type="GO" id="GO:0070566">
    <property type="term" value="F:adenylyltransferase activity"/>
    <property type="evidence" value="ECO:0007669"/>
    <property type="project" value="TreeGrafter"/>
</dbReference>
<accession>A0A1C4WTI9</accession>
<dbReference type="GO" id="GO:0006633">
    <property type="term" value="P:fatty acid biosynthetic process"/>
    <property type="evidence" value="ECO:0007669"/>
    <property type="project" value="TreeGrafter"/>
</dbReference>
<dbReference type="OrthoDB" id="3671040at2"/>
<dbReference type="Gene3D" id="3.40.50.12780">
    <property type="entry name" value="N-terminal domain of ligase-like"/>
    <property type="match status" value="1"/>
</dbReference>
<dbReference type="InterPro" id="IPR000873">
    <property type="entry name" value="AMP-dep_synth/lig_dom"/>
</dbReference>
<dbReference type="PANTHER" id="PTHR22754:SF32">
    <property type="entry name" value="DISCO-INTERACTING PROTEIN 2"/>
    <property type="match status" value="1"/>
</dbReference>
<dbReference type="EMBL" id="LT607411">
    <property type="protein sequence ID" value="SCE99484.1"/>
    <property type="molecule type" value="Genomic_DNA"/>
</dbReference>
<comment type="similarity">
    <text evidence="1">Belongs to the ATP-dependent AMP-binding enzyme family.</text>
</comment>
<dbReference type="Pfam" id="PF00501">
    <property type="entry name" value="AMP-binding"/>
    <property type="match status" value="1"/>
</dbReference>
<dbReference type="InterPro" id="IPR020845">
    <property type="entry name" value="AMP-binding_CS"/>
</dbReference>
<proteinExistence type="inferred from homology"/>
<protein>
    <submittedName>
        <fullName evidence="3">Fatty-acyl-CoA synthase</fullName>
    </submittedName>
</protein>
<dbReference type="InterPro" id="IPR045851">
    <property type="entry name" value="AMP-bd_C_sf"/>
</dbReference>
<evidence type="ECO:0000313" key="3">
    <source>
        <dbReference type="EMBL" id="SCE99484.1"/>
    </source>
</evidence>
<organism evidence="3 4">
    <name type="scientific">Micromonospora viridifaciens</name>
    <dbReference type="NCBI Taxonomy" id="1881"/>
    <lineage>
        <taxon>Bacteria</taxon>
        <taxon>Bacillati</taxon>
        <taxon>Actinomycetota</taxon>
        <taxon>Actinomycetes</taxon>
        <taxon>Micromonosporales</taxon>
        <taxon>Micromonosporaceae</taxon>
        <taxon>Micromonospora</taxon>
    </lineage>
</organism>
<evidence type="ECO:0000313" key="4">
    <source>
        <dbReference type="Proteomes" id="UP000198242"/>
    </source>
</evidence>
<reference evidence="4" key="1">
    <citation type="submission" date="2016-06" db="EMBL/GenBank/DDBJ databases">
        <authorList>
            <person name="Varghese N."/>
            <person name="Submissions Spin"/>
        </authorList>
    </citation>
    <scope>NUCLEOTIDE SEQUENCE [LARGE SCALE GENOMIC DNA]</scope>
    <source>
        <strain evidence="4">DSM 43909</strain>
    </source>
</reference>